<dbReference type="AlphaFoldDB" id="A0A7W6HVR0"/>
<name>A0A7W6HVR0_9BACT</name>
<dbReference type="RefSeq" id="WP_124317154.1">
    <property type="nucleotide sequence ID" value="NZ_AP028155.1"/>
</dbReference>
<comment type="caution">
    <text evidence="1">The sequence shown here is derived from an EMBL/GenBank/DDBJ whole genome shotgun (WGS) entry which is preliminary data.</text>
</comment>
<dbReference type="OrthoDB" id="1096881at2"/>
<evidence type="ECO:0000313" key="2">
    <source>
        <dbReference type="Proteomes" id="UP000546007"/>
    </source>
</evidence>
<gene>
    <name evidence="1" type="ORF">GGR14_001612</name>
</gene>
<protein>
    <submittedName>
        <fullName evidence="1">Uncharacterized protein</fullName>
    </submittedName>
</protein>
<accession>A0A7W6HVR0</accession>
<dbReference type="PROSITE" id="PS51257">
    <property type="entry name" value="PROKAR_LIPOPROTEIN"/>
    <property type="match status" value="1"/>
</dbReference>
<proteinExistence type="predicted"/>
<keyword evidence="2" id="KW-1185">Reference proteome</keyword>
<dbReference type="GeneID" id="93100344"/>
<dbReference type="EMBL" id="JACIES010000003">
    <property type="protein sequence ID" value="MBB4025828.1"/>
    <property type="molecule type" value="Genomic_DNA"/>
</dbReference>
<organism evidence="1 2">
    <name type="scientific">Butyricimonas faecihominis</name>
    <dbReference type="NCBI Taxonomy" id="1472416"/>
    <lineage>
        <taxon>Bacteria</taxon>
        <taxon>Pseudomonadati</taxon>
        <taxon>Bacteroidota</taxon>
        <taxon>Bacteroidia</taxon>
        <taxon>Bacteroidales</taxon>
        <taxon>Odoribacteraceae</taxon>
        <taxon>Butyricimonas</taxon>
    </lineage>
</organism>
<reference evidence="1 2" key="1">
    <citation type="submission" date="2020-08" db="EMBL/GenBank/DDBJ databases">
        <title>Genomic Encyclopedia of Type Strains, Phase IV (KMG-IV): sequencing the most valuable type-strain genomes for metagenomic binning, comparative biology and taxonomic classification.</title>
        <authorList>
            <person name="Goeker M."/>
        </authorList>
    </citation>
    <scope>NUCLEOTIDE SEQUENCE [LARGE SCALE GENOMIC DNA]</scope>
    <source>
        <strain evidence="1 2">DSM 105721</strain>
    </source>
</reference>
<sequence length="174" mass="19180">MRNIIWILFVAVLTSCQDVTIGFLNIEKAGYEIDSLEVKVVLDNAVPEIIPNPEYEEYIDMGFDPESCIEMGIYPTLEIGGGEDYTRDKYNIPWTSTPIEGVDGTAPIYVSIKSVTSNDGDAGKLKAVLTVKGDGMLNVSCHHDIPVGRYVISLTFSNEGYSKDVDNCFTIIVK</sequence>
<evidence type="ECO:0000313" key="1">
    <source>
        <dbReference type="EMBL" id="MBB4025828.1"/>
    </source>
</evidence>
<dbReference type="Proteomes" id="UP000546007">
    <property type="component" value="Unassembled WGS sequence"/>
</dbReference>